<dbReference type="RefSeq" id="WP_129656066.1">
    <property type="nucleotide sequence ID" value="NZ_ML142915.1"/>
</dbReference>
<sequence length="225" mass="25676">MKTLSLLSIFVLAIFIGCKTEPKTPSTVEATPEKSIPELIADAHGLANWKSVNQIDFTFNVDRDSTHFERSWVWKTKENEVTAISGTDTLTYNRKSMDSIAQKTNGGFINDKYWLLAPFNLVWDAGNYSFGHSMSEKAPISGENMQKLTIVYGNDGGYTPGDAYDFYFKDDYIVREWTYRKANQEEPSLTTTWEDYTEINGIQISRSHKKADGSFHLYFSQLKVQ</sequence>
<accession>A0A444VHH1</accession>
<dbReference type="PROSITE" id="PS51257">
    <property type="entry name" value="PROKAR_LIPOPROTEIN"/>
    <property type="match status" value="1"/>
</dbReference>
<comment type="caution">
    <text evidence="1">The sequence shown here is derived from an EMBL/GenBank/DDBJ whole genome shotgun (WGS) entry which is preliminary data.</text>
</comment>
<keyword evidence="2" id="KW-1185">Reference proteome</keyword>
<organism evidence="1 2">
    <name type="scientific">Flagellimonas olearia</name>
    <dbReference type="NCBI Taxonomy" id="552546"/>
    <lineage>
        <taxon>Bacteria</taxon>
        <taxon>Pseudomonadati</taxon>
        <taxon>Bacteroidota</taxon>
        <taxon>Flavobacteriia</taxon>
        <taxon>Flavobacteriales</taxon>
        <taxon>Flavobacteriaceae</taxon>
        <taxon>Flagellimonas</taxon>
    </lineage>
</organism>
<dbReference type="EMBL" id="JJMP01000011">
    <property type="protein sequence ID" value="RYC50211.1"/>
    <property type="molecule type" value="Genomic_DNA"/>
</dbReference>
<gene>
    <name evidence="1" type="ORF">DN53_06035</name>
</gene>
<protein>
    <recommendedName>
        <fullName evidence="3">Selenophosphate synthetase</fullName>
    </recommendedName>
</protein>
<evidence type="ECO:0000313" key="1">
    <source>
        <dbReference type="EMBL" id="RYC50211.1"/>
    </source>
</evidence>
<proteinExistence type="predicted"/>
<name>A0A444VHH1_9FLAO</name>
<evidence type="ECO:0008006" key="3">
    <source>
        <dbReference type="Google" id="ProtNLM"/>
    </source>
</evidence>
<dbReference type="Proteomes" id="UP000290261">
    <property type="component" value="Unassembled WGS sequence"/>
</dbReference>
<reference evidence="1 2" key="1">
    <citation type="submission" date="2014-04" db="EMBL/GenBank/DDBJ databases">
        <title>Whole genome of Muricauda olearia.</title>
        <authorList>
            <person name="Zhang X.-H."/>
            <person name="Tang K."/>
        </authorList>
    </citation>
    <scope>NUCLEOTIDE SEQUENCE [LARGE SCALE GENOMIC DNA]</scope>
    <source>
        <strain evidence="1 2">Th120</strain>
    </source>
</reference>
<evidence type="ECO:0000313" key="2">
    <source>
        <dbReference type="Proteomes" id="UP000290261"/>
    </source>
</evidence>
<dbReference type="AlphaFoldDB" id="A0A444VHH1"/>